<comment type="caution">
    <text evidence="1">The sequence shown here is derived from an EMBL/GenBank/DDBJ whole genome shotgun (WGS) entry which is preliminary data.</text>
</comment>
<sequence length="175" mass="19517">MSEYEFTLKFNLPNSQFEPNDYIEQLYENGCDDALIGVGAKGYIALNFIRDASSAYEAISSAITDVKTVIPQAKLIEATPDFVGLTDAAKILGCSRQNIRNLIVKDKSKSPLPVYEGTPSIWHLADILIWLREEKTYSIDDSLLEVAKINMNFNVASSWQKIAPELQANIKDLVV</sequence>
<keyword evidence="1" id="KW-0238">DNA-binding</keyword>
<accession>A0A2W4XKV6</accession>
<protein>
    <submittedName>
        <fullName evidence="1">DNA-binding protein</fullName>
    </submittedName>
</protein>
<gene>
    <name evidence="1" type="ORF">DCF19_21940</name>
</gene>
<evidence type="ECO:0000313" key="2">
    <source>
        <dbReference type="Proteomes" id="UP000249467"/>
    </source>
</evidence>
<reference evidence="1 2" key="1">
    <citation type="submission" date="2018-04" db="EMBL/GenBank/DDBJ databases">
        <authorList>
            <person name="Go L.Y."/>
            <person name="Mitchell J.A."/>
        </authorList>
    </citation>
    <scope>NUCLEOTIDE SEQUENCE [LARGE SCALE GENOMIC DNA]</scope>
    <source>
        <strain evidence="1">ULC066bin1</strain>
    </source>
</reference>
<reference evidence="1 2" key="2">
    <citation type="submission" date="2018-06" db="EMBL/GenBank/DDBJ databases">
        <title>Metagenomic assembly of (sub)arctic Cyanobacteria and their associated microbiome from non-axenic cultures.</title>
        <authorList>
            <person name="Baurain D."/>
        </authorList>
    </citation>
    <scope>NUCLEOTIDE SEQUENCE [LARGE SCALE GENOMIC DNA]</scope>
    <source>
        <strain evidence="1">ULC066bin1</strain>
    </source>
</reference>
<proteinExistence type="predicted"/>
<dbReference type="EMBL" id="QBML01000042">
    <property type="protein sequence ID" value="PZO36321.1"/>
    <property type="molecule type" value="Genomic_DNA"/>
</dbReference>
<evidence type="ECO:0000313" key="1">
    <source>
        <dbReference type="EMBL" id="PZO36321.1"/>
    </source>
</evidence>
<dbReference type="Proteomes" id="UP000249467">
    <property type="component" value="Unassembled WGS sequence"/>
</dbReference>
<dbReference type="AlphaFoldDB" id="A0A2W4XKV6"/>
<organism evidence="1 2">
    <name type="scientific">Pseudanabaena frigida</name>
    <dbReference type="NCBI Taxonomy" id="945775"/>
    <lineage>
        <taxon>Bacteria</taxon>
        <taxon>Bacillati</taxon>
        <taxon>Cyanobacteriota</taxon>
        <taxon>Cyanophyceae</taxon>
        <taxon>Pseudanabaenales</taxon>
        <taxon>Pseudanabaenaceae</taxon>
        <taxon>Pseudanabaena</taxon>
    </lineage>
</organism>
<name>A0A2W4XKV6_9CYAN</name>
<dbReference type="GO" id="GO:0003677">
    <property type="term" value="F:DNA binding"/>
    <property type="evidence" value="ECO:0007669"/>
    <property type="project" value="UniProtKB-KW"/>
</dbReference>